<dbReference type="GO" id="GO:0022857">
    <property type="term" value="F:transmembrane transporter activity"/>
    <property type="evidence" value="ECO:0007669"/>
    <property type="project" value="InterPro"/>
</dbReference>
<protein>
    <submittedName>
        <fullName evidence="7">Proton-dependent Oligopeptide Transporter (POT) Family</fullName>
    </submittedName>
</protein>
<reference evidence="7 8" key="1">
    <citation type="journal article" date="2014" name="Genome Biol. Evol.">
        <title>The secreted proteins of Achlya hypogyna and Thraustotheca clavata identify the ancestral oomycete secretome and reveal gene acquisitions by horizontal gene transfer.</title>
        <authorList>
            <person name="Misner I."/>
            <person name="Blouin N."/>
            <person name="Leonard G."/>
            <person name="Richards T.A."/>
            <person name="Lane C.E."/>
        </authorList>
    </citation>
    <scope>NUCLEOTIDE SEQUENCE [LARGE SCALE GENOMIC DNA]</scope>
    <source>
        <strain evidence="7 8">ATCC 34112</strain>
    </source>
</reference>
<feature type="transmembrane region" description="Helical" evidence="6">
    <location>
        <begin position="536"/>
        <end position="556"/>
    </location>
</feature>
<feature type="transmembrane region" description="Helical" evidence="6">
    <location>
        <begin position="403"/>
        <end position="427"/>
    </location>
</feature>
<dbReference type="SUPFAM" id="SSF103473">
    <property type="entry name" value="MFS general substrate transporter"/>
    <property type="match status" value="1"/>
</dbReference>
<proteinExistence type="inferred from homology"/>
<feature type="transmembrane region" description="Helical" evidence="6">
    <location>
        <begin position="222"/>
        <end position="244"/>
    </location>
</feature>
<feature type="transmembrane region" description="Helical" evidence="6">
    <location>
        <begin position="191"/>
        <end position="210"/>
    </location>
</feature>
<dbReference type="InterPro" id="IPR000109">
    <property type="entry name" value="POT_fam"/>
</dbReference>
<dbReference type="InterPro" id="IPR036259">
    <property type="entry name" value="MFS_trans_sf"/>
</dbReference>
<comment type="subcellular location">
    <subcellularLocation>
        <location evidence="1">Membrane</location>
        <topology evidence="1">Multi-pass membrane protein</topology>
    </subcellularLocation>
</comment>
<evidence type="ECO:0000256" key="1">
    <source>
        <dbReference type="ARBA" id="ARBA00004141"/>
    </source>
</evidence>
<feature type="transmembrane region" description="Helical" evidence="6">
    <location>
        <begin position="310"/>
        <end position="326"/>
    </location>
</feature>
<dbReference type="PANTHER" id="PTHR11654">
    <property type="entry name" value="OLIGOPEPTIDE TRANSPORTER-RELATED"/>
    <property type="match status" value="1"/>
</dbReference>
<evidence type="ECO:0000313" key="7">
    <source>
        <dbReference type="EMBL" id="OQS06039.1"/>
    </source>
</evidence>
<feature type="transmembrane region" description="Helical" evidence="6">
    <location>
        <begin position="439"/>
        <end position="458"/>
    </location>
</feature>
<accession>A0A1W0A765</accession>
<sequence>MADLGTPNVGNYASVWDARPRQFKNVLFQVCGFILLMEVSERLSYYGINQGLKNFMRTVIGWSSVSSNSIKSTWTSLCYLSPLLGAYLADERWGRFKTIATFGILYLIGDIIITIAANPHVLNWKETSVAGEFDRSNADTGTAEGLFIFGLFACIGVGTGAIKSNVITIGADQFNPNDPKEVAQKVTFFSYFYWCVNFGSVFSYGYLATLSVEGGGSISKDYGYFATFLICSCVMAVALFFFFLGHSRYILFPPNSDAMSKLVRVLGRSAWNSESGFTACSGFIFLILSFILNFAAVFMKDGSDARKGTTYAAGFMALFGCIQWVYSGYNYLSMDRAKHSQGGRVDDQSIDEIKSVVRVLPFAAFTVMWQCVYDQIDANFQSIAQQTDLRFGDSRDASQLSGAVLGVFDPIAIVICVPFLDSIVYPFYQKKFGKPASPFGKVLVGLAISTATMFYVGGFEVMRKNSGLIMLPNATHPKEMAGVKNEAGGELMNQLQWGWNIPQYVLVALCECLINVTAFDVFYSEVPMYLKSTCQAINLFMISMGSNVTSIFTLIFQKNIPNDLNEGNLEYMFYAVGVASAINLCCYTVIMLKMQFGMMKIADNLHQDDDLKDKDALIDRTSNQMDSRQSFTQQRA</sequence>
<comment type="similarity">
    <text evidence="2">Belongs to the major facilitator superfamily. Proton-dependent oligopeptide transporter (POT/PTR) (TC 2.A.17) family.</text>
</comment>
<dbReference type="EMBL" id="JNBS01000382">
    <property type="protein sequence ID" value="OQS06039.1"/>
    <property type="molecule type" value="Genomic_DNA"/>
</dbReference>
<name>A0A1W0A765_9STRA</name>
<keyword evidence="8" id="KW-1185">Reference proteome</keyword>
<evidence type="ECO:0000256" key="3">
    <source>
        <dbReference type="ARBA" id="ARBA00022692"/>
    </source>
</evidence>
<evidence type="ECO:0000256" key="5">
    <source>
        <dbReference type="ARBA" id="ARBA00023136"/>
    </source>
</evidence>
<keyword evidence="5 6" id="KW-0472">Membrane</keyword>
<comment type="caution">
    <text evidence="7">The sequence shown here is derived from an EMBL/GenBank/DDBJ whole genome shotgun (WGS) entry which is preliminary data.</text>
</comment>
<keyword evidence="3 6" id="KW-0812">Transmembrane</keyword>
<dbReference type="Gene3D" id="1.20.1250.20">
    <property type="entry name" value="MFS general substrate transporter like domains"/>
    <property type="match status" value="1"/>
</dbReference>
<feature type="transmembrane region" description="Helical" evidence="6">
    <location>
        <begin position="276"/>
        <end position="298"/>
    </location>
</feature>
<keyword evidence="4 6" id="KW-1133">Transmembrane helix</keyword>
<dbReference type="GO" id="GO:0016020">
    <property type="term" value="C:membrane"/>
    <property type="evidence" value="ECO:0007669"/>
    <property type="project" value="UniProtKB-SubCell"/>
</dbReference>
<feature type="transmembrane region" description="Helical" evidence="6">
    <location>
        <begin position="26"/>
        <end position="48"/>
    </location>
</feature>
<evidence type="ECO:0000256" key="4">
    <source>
        <dbReference type="ARBA" id="ARBA00022989"/>
    </source>
</evidence>
<feature type="transmembrane region" description="Helical" evidence="6">
    <location>
        <begin position="99"/>
        <end position="117"/>
    </location>
</feature>
<feature type="transmembrane region" description="Helical" evidence="6">
    <location>
        <begin position="571"/>
        <end position="592"/>
    </location>
</feature>
<evidence type="ECO:0000256" key="2">
    <source>
        <dbReference type="ARBA" id="ARBA00005982"/>
    </source>
</evidence>
<gene>
    <name evidence="7" type="ORF">THRCLA_01894</name>
</gene>
<organism evidence="7 8">
    <name type="scientific">Thraustotheca clavata</name>
    <dbReference type="NCBI Taxonomy" id="74557"/>
    <lineage>
        <taxon>Eukaryota</taxon>
        <taxon>Sar</taxon>
        <taxon>Stramenopiles</taxon>
        <taxon>Oomycota</taxon>
        <taxon>Saprolegniomycetes</taxon>
        <taxon>Saprolegniales</taxon>
        <taxon>Achlyaceae</taxon>
        <taxon>Thraustotheca</taxon>
    </lineage>
</organism>
<dbReference type="AlphaFoldDB" id="A0A1W0A765"/>
<dbReference type="OrthoDB" id="8904098at2759"/>
<dbReference type="Pfam" id="PF00854">
    <property type="entry name" value="PTR2"/>
    <property type="match status" value="1"/>
</dbReference>
<dbReference type="Proteomes" id="UP000243217">
    <property type="component" value="Unassembled WGS sequence"/>
</dbReference>
<evidence type="ECO:0000313" key="8">
    <source>
        <dbReference type="Proteomes" id="UP000243217"/>
    </source>
</evidence>
<evidence type="ECO:0000256" key="6">
    <source>
        <dbReference type="SAM" id="Phobius"/>
    </source>
</evidence>